<dbReference type="EMBL" id="WBVO01000003">
    <property type="protein sequence ID" value="KAB2813655.1"/>
    <property type="molecule type" value="Genomic_DNA"/>
</dbReference>
<dbReference type="AlphaFoldDB" id="A0A6N6RH95"/>
<dbReference type="Pfam" id="PF03799">
    <property type="entry name" value="FtsQ_DivIB_C"/>
    <property type="match status" value="1"/>
</dbReference>
<dbReference type="Gene3D" id="3.40.50.11690">
    <property type="entry name" value="Cell division protein FtsQ/DivIB"/>
    <property type="match status" value="1"/>
</dbReference>
<feature type="signal peptide" evidence="1">
    <location>
        <begin position="1"/>
        <end position="20"/>
    </location>
</feature>
<comment type="caution">
    <text evidence="3">The sequence shown here is derived from an EMBL/GenBank/DDBJ whole genome shotgun (WGS) entry which is preliminary data.</text>
</comment>
<accession>A0A6N6RH95</accession>
<dbReference type="InterPro" id="IPR045335">
    <property type="entry name" value="FtsQ_C_sf"/>
</dbReference>
<feature type="chain" id="PRO_5026788952" description="Cell division protein FtsQ/DivIB C-terminal domain-containing protein" evidence="1">
    <location>
        <begin position="21"/>
        <end position="241"/>
    </location>
</feature>
<evidence type="ECO:0000313" key="4">
    <source>
        <dbReference type="Proteomes" id="UP000468650"/>
    </source>
</evidence>
<sequence>MKRILKAASWLLGIAIFAVAMGFASSQEDESVVTELNINLEQPENQYFLTIENISKIVDNQEDSIVGKALNLINTALLEESLENHPLINEAEVYFTLDGRISVDVVQHRAIARVRSGGEDVYMNEYGERFPRSKNHSANVPMITGHIDSSHWQEAYHFLQLLDDSSWLGGNLEALQRDSTGHYTVYPRIGRHHIIWGDLEDSESKLQKLAVFYSFLEKEGQMNEVKTIDLRFNDQVVSTKF</sequence>
<dbReference type="OrthoDB" id="1466667at2"/>
<evidence type="ECO:0000313" key="3">
    <source>
        <dbReference type="EMBL" id="KAB2813655.1"/>
    </source>
</evidence>
<gene>
    <name evidence="3" type="ORF">F8C67_05700</name>
</gene>
<name>A0A6N6RH95_9FLAO</name>
<proteinExistence type="predicted"/>
<protein>
    <recommendedName>
        <fullName evidence="2">Cell division protein FtsQ/DivIB C-terminal domain-containing protein</fullName>
    </recommendedName>
</protein>
<dbReference type="Proteomes" id="UP000468650">
    <property type="component" value="Unassembled WGS sequence"/>
</dbReference>
<organism evidence="3 4">
    <name type="scientific">Phaeocystidibacter luteus</name>
    <dbReference type="NCBI Taxonomy" id="911197"/>
    <lineage>
        <taxon>Bacteria</taxon>
        <taxon>Pseudomonadati</taxon>
        <taxon>Bacteroidota</taxon>
        <taxon>Flavobacteriia</taxon>
        <taxon>Flavobacteriales</taxon>
        <taxon>Phaeocystidibacteraceae</taxon>
        <taxon>Phaeocystidibacter</taxon>
    </lineage>
</organism>
<reference evidence="3 4" key="1">
    <citation type="submission" date="2019-09" db="EMBL/GenBank/DDBJ databases">
        <title>Genomes of family Cryomorphaceae.</title>
        <authorList>
            <person name="Bowman J.P."/>
        </authorList>
    </citation>
    <scope>NUCLEOTIDE SEQUENCE [LARGE SCALE GENOMIC DNA]</scope>
    <source>
        <strain evidence="3 4">LMG 25704</strain>
    </source>
</reference>
<evidence type="ECO:0000256" key="1">
    <source>
        <dbReference type="SAM" id="SignalP"/>
    </source>
</evidence>
<dbReference type="GO" id="GO:0051301">
    <property type="term" value="P:cell division"/>
    <property type="evidence" value="ECO:0007669"/>
    <property type="project" value="UniProtKB-KW"/>
</dbReference>
<dbReference type="RefSeq" id="WP_151666857.1">
    <property type="nucleotide sequence ID" value="NZ_WBVO01000003.1"/>
</dbReference>
<feature type="domain" description="Cell division protein FtsQ/DivIB C-terminal" evidence="2">
    <location>
        <begin position="112"/>
        <end position="231"/>
    </location>
</feature>
<evidence type="ECO:0000259" key="2">
    <source>
        <dbReference type="Pfam" id="PF03799"/>
    </source>
</evidence>
<keyword evidence="4" id="KW-1185">Reference proteome</keyword>
<keyword evidence="1" id="KW-0732">Signal</keyword>
<dbReference type="InterPro" id="IPR005548">
    <property type="entry name" value="Cell_div_FtsQ/DivIB_C"/>
</dbReference>